<gene>
    <name evidence="3" type="ORF">EVOR1521_LOCUS26258</name>
</gene>
<sequence>MNGAIWFAAAALAAVLARGWVIAPALVTLALALLQLPRLRRLRRRADGERRRLAAAEKRLAEAQRRRRRLASELAESRGRKAKQEAANALEAAMCDKGAQLSASAAAAAAAEAWELQRACEALLLCIAWAQQEPWAVDGASVAKPRCASANYSAAFAESLAQSAQGMESGEAVHALTTRRMRRALTTPVIETEEVLQQCAGAQLENALSSALEGLQSAVAWWRS</sequence>
<dbReference type="EMBL" id="CAUJNA010003504">
    <property type="protein sequence ID" value="CAJ1403626.1"/>
    <property type="molecule type" value="Genomic_DNA"/>
</dbReference>
<keyword evidence="4" id="KW-1185">Reference proteome</keyword>
<proteinExistence type="predicted"/>
<feature type="transmembrane region" description="Helical" evidence="2">
    <location>
        <begin position="6"/>
        <end position="34"/>
    </location>
</feature>
<feature type="coiled-coil region" evidence="1">
    <location>
        <begin position="39"/>
        <end position="80"/>
    </location>
</feature>
<dbReference type="Proteomes" id="UP001178507">
    <property type="component" value="Unassembled WGS sequence"/>
</dbReference>
<keyword evidence="2" id="KW-0472">Membrane</keyword>
<name>A0AA36NHD2_9DINO</name>
<evidence type="ECO:0000256" key="1">
    <source>
        <dbReference type="SAM" id="Coils"/>
    </source>
</evidence>
<organism evidence="3 4">
    <name type="scientific">Effrenium voratum</name>
    <dbReference type="NCBI Taxonomy" id="2562239"/>
    <lineage>
        <taxon>Eukaryota</taxon>
        <taxon>Sar</taxon>
        <taxon>Alveolata</taxon>
        <taxon>Dinophyceae</taxon>
        <taxon>Suessiales</taxon>
        <taxon>Symbiodiniaceae</taxon>
        <taxon>Effrenium</taxon>
    </lineage>
</organism>
<keyword evidence="2" id="KW-0812">Transmembrane</keyword>
<evidence type="ECO:0000313" key="4">
    <source>
        <dbReference type="Proteomes" id="UP001178507"/>
    </source>
</evidence>
<evidence type="ECO:0000256" key="2">
    <source>
        <dbReference type="SAM" id="Phobius"/>
    </source>
</evidence>
<accession>A0AA36NHD2</accession>
<comment type="caution">
    <text evidence="3">The sequence shown here is derived from an EMBL/GenBank/DDBJ whole genome shotgun (WGS) entry which is preliminary data.</text>
</comment>
<dbReference type="AlphaFoldDB" id="A0AA36NHD2"/>
<protein>
    <submittedName>
        <fullName evidence="3">Uncharacterized protein</fullName>
    </submittedName>
</protein>
<reference evidence="3" key="1">
    <citation type="submission" date="2023-08" db="EMBL/GenBank/DDBJ databases">
        <authorList>
            <person name="Chen Y."/>
            <person name="Shah S."/>
            <person name="Dougan E. K."/>
            <person name="Thang M."/>
            <person name="Chan C."/>
        </authorList>
    </citation>
    <scope>NUCLEOTIDE SEQUENCE</scope>
</reference>
<keyword evidence="2" id="KW-1133">Transmembrane helix</keyword>
<keyword evidence="1" id="KW-0175">Coiled coil</keyword>
<evidence type="ECO:0000313" key="3">
    <source>
        <dbReference type="EMBL" id="CAJ1403626.1"/>
    </source>
</evidence>